<sequence length="175" mass="18888">MNKILVVVYSYTGTSRKVAQLLCSQQGWPMAEIAETRPRAGAFGSFRCLLDSVFRRRPAIRYDGPKTKDFDAVVLVSPIWGQRLAGPMRSFVGTRRNHLPDVAVISVMGGRGAPNAVAEISRLIGRAPMLDTAFTTHEVDNGSFATRLQAFGTAVRSAEGAQSAVRPAVLSPQAV</sequence>
<gene>
    <name evidence="1" type="ORF">VPARA_57120</name>
</gene>
<evidence type="ECO:0000313" key="2">
    <source>
        <dbReference type="Proteomes" id="UP000035170"/>
    </source>
</evidence>
<dbReference type="SUPFAM" id="SSF52218">
    <property type="entry name" value="Flavoproteins"/>
    <property type="match status" value="1"/>
</dbReference>
<keyword evidence="2" id="KW-1185">Reference proteome</keyword>
<proteinExistence type="predicted"/>
<organism evidence="1 2">
    <name type="scientific">Variovorax paradoxus</name>
    <dbReference type="NCBI Taxonomy" id="34073"/>
    <lineage>
        <taxon>Bacteria</taxon>
        <taxon>Pseudomonadati</taxon>
        <taxon>Pseudomonadota</taxon>
        <taxon>Betaproteobacteria</taxon>
        <taxon>Burkholderiales</taxon>
        <taxon>Comamonadaceae</taxon>
        <taxon>Variovorax</taxon>
    </lineage>
</organism>
<dbReference type="Proteomes" id="UP000035170">
    <property type="component" value="Unassembled WGS sequence"/>
</dbReference>
<protein>
    <submittedName>
        <fullName evidence="1">Flavodoxin</fullName>
    </submittedName>
</protein>
<reference evidence="1 2" key="1">
    <citation type="submission" date="2015-03" db="EMBL/GenBank/DDBJ databases">
        <title>Genome sequence of Variovorax paradoxus TBEA6.</title>
        <authorList>
            <person name="Poehlein A."/>
            <person name="Schuldes J."/>
            <person name="Wuebbeler J.H."/>
            <person name="Hiessl S."/>
            <person name="Steinbuechel A."/>
            <person name="Daniel R."/>
        </authorList>
    </citation>
    <scope>NUCLEOTIDE SEQUENCE [LARGE SCALE GENOMIC DNA]</scope>
    <source>
        <strain evidence="1 2">TBEA6</strain>
    </source>
</reference>
<accession>A0A0H2LU67</accession>
<dbReference type="Gene3D" id="3.40.50.360">
    <property type="match status" value="1"/>
</dbReference>
<evidence type="ECO:0000313" key="1">
    <source>
        <dbReference type="EMBL" id="KLN53231.1"/>
    </source>
</evidence>
<dbReference type="InterPro" id="IPR029039">
    <property type="entry name" value="Flavoprotein-like_sf"/>
</dbReference>
<dbReference type="RefSeq" id="WP_047786954.1">
    <property type="nucleotide sequence ID" value="NZ_JZWI01000037.1"/>
</dbReference>
<name>A0A0H2LU67_VARPD</name>
<dbReference type="EMBL" id="JZWI01000037">
    <property type="protein sequence ID" value="KLN53231.1"/>
    <property type="molecule type" value="Genomic_DNA"/>
</dbReference>
<dbReference type="AlphaFoldDB" id="A0A0H2LU67"/>
<comment type="caution">
    <text evidence="1">The sequence shown here is derived from an EMBL/GenBank/DDBJ whole genome shotgun (WGS) entry which is preliminary data.</text>
</comment>
<dbReference type="PATRIC" id="fig|34073.19.peg.5860"/>